<keyword evidence="4" id="KW-1185">Reference proteome</keyword>
<dbReference type="SUPFAM" id="SSF50494">
    <property type="entry name" value="Trypsin-like serine proteases"/>
    <property type="match status" value="1"/>
</dbReference>
<dbReference type="GO" id="GO:0006508">
    <property type="term" value="P:proteolysis"/>
    <property type="evidence" value="ECO:0007669"/>
    <property type="project" value="InterPro"/>
</dbReference>
<dbReference type="Proteomes" id="UP000694403">
    <property type="component" value="Unplaced"/>
</dbReference>
<evidence type="ECO:0000259" key="2">
    <source>
        <dbReference type="PROSITE" id="PS50240"/>
    </source>
</evidence>
<sequence length="96" mass="10338">GWVPAQWVLVRSQLPPLLSTVCGRQGPRKRIVGGSEARDGEWPWQVSLRLNGTHRCGGSLISPRWVLTAAHLPQAGSVTGRLSLPRGSCFSVPGET</sequence>
<organism evidence="3 4">
    <name type="scientific">Chelydra serpentina</name>
    <name type="common">Snapping turtle</name>
    <name type="synonym">Testudo serpentina</name>
    <dbReference type="NCBI Taxonomy" id="8475"/>
    <lineage>
        <taxon>Eukaryota</taxon>
        <taxon>Metazoa</taxon>
        <taxon>Chordata</taxon>
        <taxon>Craniata</taxon>
        <taxon>Vertebrata</taxon>
        <taxon>Euteleostomi</taxon>
        <taxon>Archelosauria</taxon>
        <taxon>Testudinata</taxon>
        <taxon>Testudines</taxon>
        <taxon>Cryptodira</taxon>
        <taxon>Durocryptodira</taxon>
        <taxon>Americhelydia</taxon>
        <taxon>Chelydroidea</taxon>
        <taxon>Chelydridae</taxon>
        <taxon>Chelydra</taxon>
    </lineage>
</organism>
<dbReference type="InterPro" id="IPR043504">
    <property type="entry name" value="Peptidase_S1_PA_chymotrypsin"/>
</dbReference>
<evidence type="ECO:0000313" key="4">
    <source>
        <dbReference type="Proteomes" id="UP000694403"/>
    </source>
</evidence>
<dbReference type="PANTHER" id="PTHR24252:SF7">
    <property type="entry name" value="HYALIN"/>
    <property type="match status" value="1"/>
</dbReference>
<reference evidence="3" key="2">
    <citation type="submission" date="2025-09" db="UniProtKB">
        <authorList>
            <consortium name="Ensembl"/>
        </authorList>
    </citation>
    <scope>IDENTIFICATION</scope>
</reference>
<dbReference type="Ensembl" id="ENSCSRT00000026696.1">
    <property type="protein sequence ID" value="ENSCSRP00000025617.1"/>
    <property type="gene ID" value="ENSCSRG00000019147.1"/>
</dbReference>
<dbReference type="InterPro" id="IPR009003">
    <property type="entry name" value="Peptidase_S1_PA"/>
</dbReference>
<accession>A0A8C3TAH1</accession>
<reference evidence="3" key="1">
    <citation type="submission" date="2025-08" db="UniProtKB">
        <authorList>
            <consortium name="Ensembl"/>
        </authorList>
    </citation>
    <scope>IDENTIFICATION</scope>
</reference>
<proteinExistence type="predicted"/>
<dbReference type="Pfam" id="PF00089">
    <property type="entry name" value="Trypsin"/>
    <property type="match status" value="1"/>
</dbReference>
<protein>
    <recommendedName>
        <fullName evidence="2">Peptidase S1 domain-containing protein</fullName>
    </recommendedName>
</protein>
<feature type="domain" description="Peptidase S1" evidence="2">
    <location>
        <begin position="31"/>
        <end position="71"/>
    </location>
</feature>
<keyword evidence="1" id="KW-1015">Disulfide bond</keyword>
<dbReference type="PROSITE" id="PS50240">
    <property type="entry name" value="TRYPSIN_DOM"/>
    <property type="match status" value="1"/>
</dbReference>
<name>A0A8C3TAH1_CHESE</name>
<dbReference type="Gene3D" id="2.40.10.10">
    <property type="entry name" value="Trypsin-like serine proteases"/>
    <property type="match status" value="1"/>
</dbReference>
<evidence type="ECO:0000256" key="1">
    <source>
        <dbReference type="ARBA" id="ARBA00023157"/>
    </source>
</evidence>
<evidence type="ECO:0000313" key="3">
    <source>
        <dbReference type="Ensembl" id="ENSCSRP00000025617.1"/>
    </source>
</evidence>
<dbReference type="PANTHER" id="PTHR24252">
    <property type="entry name" value="ACROSIN-RELATED"/>
    <property type="match status" value="1"/>
</dbReference>
<dbReference type="InterPro" id="IPR001254">
    <property type="entry name" value="Trypsin_dom"/>
</dbReference>
<dbReference type="AlphaFoldDB" id="A0A8C3TAH1"/>
<dbReference type="GO" id="GO:0004252">
    <property type="term" value="F:serine-type endopeptidase activity"/>
    <property type="evidence" value="ECO:0007669"/>
    <property type="project" value="InterPro"/>
</dbReference>